<feature type="domain" description="Type II secretion system protein GspF" evidence="8">
    <location>
        <begin position="255"/>
        <end position="376"/>
    </location>
</feature>
<dbReference type="OrthoDB" id="7031359at2"/>
<evidence type="ECO:0000313" key="10">
    <source>
        <dbReference type="Proteomes" id="UP000298551"/>
    </source>
</evidence>
<dbReference type="InterPro" id="IPR003004">
    <property type="entry name" value="GspF/PilC"/>
</dbReference>
<evidence type="ECO:0000256" key="7">
    <source>
        <dbReference type="SAM" id="Phobius"/>
    </source>
</evidence>
<organism evidence="9 10">
    <name type="scientific">Pseudomonas putida</name>
    <name type="common">Arthrobacter siderocapsulatus</name>
    <dbReference type="NCBI Taxonomy" id="303"/>
    <lineage>
        <taxon>Bacteria</taxon>
        <taxon>Pseudomonadati</taxon>
        <taxon>Pseudomonadota</taxon>
        <taxon>Gammaproteobacteria</taxon>
        <taxon>Pseudomonadales</taxon>
        <taxon>Pseudomonadaceae</taxon>
        <taxon>Pseudomonas</taxon>
    </lineage>
</organism>
<dbReference type="RefSeq" id="WP_136916162.1">
    <property type="nucleotide sequence ID" value="NZ_CP039371.1"/>
</dbReference>
<name>A0A4D6XJ16_PSEPU</name>
<comment type="subcellular location">
    <subcellularLocation>
        <location evidence="1">Cell membrane</location>
        <topology evidence="1">Multi-pass membrane protein</topology>
    </subcellularLocation>
</comment>
<evidence type="ECO:0000256" key="3">
    <source>
        <dbReference type="ARBA" id="ARBA00022475"/>
    </source>
</evidence>
<dbReference type="AlphaFoldDB" id="A0A4D6XJ16"/>
<accession>A0A4D6XJ16</accession>
<comment type="similarity">
    <text evidence="2">Belongs to the GSP F family.</text>
</comment>
<feature type="transmembrane region" description="Helical" evidence="7">
    <location>
        <begin position="189"/>
        <end position="211"/>
    </location>
</feature>
<gene>
    <name evidence="9" type="ORF">E6B08_23245</name>
</gene>
<evidence type="ECO:0000256" key="4">
    <source>
        <dbReference type="ARBA" id="ARBA00022692"/>
    </source>
</evidence>
<keyword evidence="3" id="KW-1003">Cell membrane</keyword>
<keyword evidence="6 7" id="KW-0472">Membrane</keyword>
<feature type="transmembrane region" description="Helical" evidence="7">
    <location>
        <begin position="355"/>
        <end position="380"/>
    </location>
</feature>
<evidence type="ECO:0000259" key="8">
    <source>
        <dbReference type="Pfam" id="PF00482"/>
    </source>
</evidence>
<protein>
    <submittedName>
        <fullName evidence="9">Pilus assembly protein</fullName>
    </submittedName>
</protein>
<dbReference type="Proteomes" id="UP000298551">
    <property type="component" value="Chromosome"/>
</dbReference>
<keyword evidence="4 7" id="KW-0812">Transmembrane</keyword>
<evidence type="ECO:0000313" key="9">
    <source>
        <dbReference type="EMBL" id="QCI14081.1"/>
    </source>
</evidence>
<dbReference type="InterPro" id="IPR018076">
    <property type="entry name" value="T2SS_GspF_dom"/>
</dbReference>
<keyword evidence="5 7" id="KW-1133">Transmembrane helix</keyword>
<dbReference type="Gene3D" id="1.20.81.30">
    <property type="entry name" value="Type II secretion system (T2SS), domain F"/>
    <property type="match status" value="2"/>
</dbReference>
<evidence type="ECO:0000256" key="2">
    <source>
        <dbReference type="ARBA" id="ARBA00005745"/>
    </source>
</evidence>
<feature type="domain" description="Type II secretion system protein GspF" evidence="8">
    <location>
        <begin position="36"/>
        <end position="161"/>
    </location>
</feature>
<dbReference type="PANTHER" id="PTHR30012:SF0">
    <property type="entry name" value="TYPE II SECRETION SYSTEM PROTEIN F-RELATED"/>
    <property type="match status" value="1"/>
</dbReference>
<dbReference type="InterPro" id="IPR042094">
    <property type="entry name" value="T2SS_GspF_sf"/>
</dbReference>
<dbReference type="GO" id="GO:0005886">
    <property type="term" value="C:plasma membrane"/>
    <property type="evidence" value="ECO:0007669"/>
    <property type="project" value="UniProtKB-SubCell"/>
</dbReference>
<evidence type="ECO:0000256" key="5">
    <source>
        <dbReference type="ARBA" id="ARBA00022989"/>
    </source>
</evidence>
<evidence type="ECO:0000256" key="1">
    <source>
        <dbReference type="ARBA" id="ARBA00004651"/>
    </source>
</evidence>
<evidence type="ECO:0000256" key="6">
    <source>
        <dbReference type="ARBA" id="ARBA00023136"/>
    </source>
</evidence>
<reference evidence="10" key="1">
    <citation type="submission" date="2019-04" db="EMBL/GenBank/DDBJ databases">
        <title>Genome sequence of Pseudomonas putida 1290, an auxin catabolizing strain.</title>
        <authorList>
            <person name="Laird T.S."/>
            <person name="Leveau J.H.J."/>
        </authorList>
    </citation>
    <scope>NUCLEOTIDE SEQUENCE [LARGE SCALE GENOMIC DNA]</scope>
    <source>
        <strain evidence="10">1290</strain>
    </source>
</reference>
<dbReference type="EMBL" id="CP039371">
    <property type="protein sequence ID" value="QCI14081.1"/>
    <property type="molecule type" value="Genomic_DNA"/>
</dbReference>
<sequence>MRDLIADLWTGLREAYADWVEGFYAKQFGSNERIQFYESLIGVIEDSIPIDEALETVEKAFSNEGKQLHPVSIICSRVARSVRGGKSLASSCRAYLPFDESSLIETGEQTGTLAPALRDCVRIIEVRQRITRLVVSVFAMPTITWSLMFALMFVVAGWLVPTMAQRSNPEAWVGVPAFLYIMSNVVTHYGLYMVALTVGLAITSIITLPYFCGLEIQPNSPDWKVQLSHTLQRIRVSLESLPPWSIYKVMQGSIFLLNMSVMLRTGISQLNALSILRRSASPWLRERIDAIHYGVSSGKDFGSALKLAGHKFPDQMAIHFLQVLATRKGFATSMERFANRWLDQMLKRIETISKTFASISALLMGLLMILVVIGIFQLALGITDSL</sequence>
<proteinExistence type="inferred from homology"/>
<dbReference type="Pfam" id="PF00482">
    <property type="entry name" value="T2SSF"/>
    <property type="match status" value="2"/>
</dbReference>
<dbReference type="PANTHER" id="PTHR30012">
    <property type="entry name" value="GENERAL SECRETION PATHWAY PROTEIN"/>
    <property type="match status" value="1"/>
</dbReference>
<feature type="transmembrane region" description="Helical" evidence="7">
    <location>
        <begin position="133"/>
        <end position="160"/>
    </location>
</feature>